<feature type="compositionally biased region" description="Low complexity" evidence="1">
    <location>
        <begin position="75"/>
        <end position="84"/>
    </location>
</feature>
<proteinExistence type="predicted"/>
<comment type="caution">
    <text evidence="2">The sequence shown here is derived from an EMBL/GenBank/DDBJ whole genome shotgun (WGS) entry which is preliminary data.</text>
</comment>
<dbReference type="OrthoDB" id="8625070at2759"/>
<sequence>MGCAPSIHVSQSGVIYCRDSDESNSPRQTSSLSQGPTAPQHGLFVQTDAADAMPPSRAAGPPGAVRVRKSRAELGSGSSTGSSGPAVTTCRGRRRHCCSSAEAETQTSYTSVKVNASCWGAARRVCTG</sequence>
<name>A0A1A6GD94_NEOLE</name>
<dbReference type="AlphaFoldDB" id="A0A1A6GD94"/>
<dbReference type="EMBL" id="LZPO01097285">
    <property type="protein sequence ID" value="OBS64221.1"/>
    <property type="molecule type" value="Genomic_DNA"/>
</dbReference>
<dbReference type="Pfam" id="PF08629">
    <property type="entry name" value="PDE8"/>
    <property type="match status" value="1"/>
</dbReference>
<gene>
    <name evidence="2" type="ORF">A6R68_07241</name>
</gene>
<protein>
    <submittedName>
        <fullName evidence="2">Uncharacterized protein</fullName>
    </submittedName>
</protein>
<dbReference type="Proteomes" id="UP000092124">
    <property type="component" value="Unassembled WGS sequence"/>
</dbReference>
<organism evidence="2 3">
    <name type="scientific">Neotoma lepida</name>
    <name type="common">Desert woodrat</name>
    <dbReference type="NCBI Taxonomy" id="56216"/>
    <lineage>
        <taxon>Eukaryota</taxon>
        <taxon>Metazoa</taxon>
        <taxon>Chordata</taxon>
        <taxon>Craniata</taxon>
        <taxon>Vertebrata</taxon>
        <taxon>Euteleostomi</taxon>
        <taxon>Mammalia</taxon>
        <taxon>Eutheria</taxon>
        <taxon>Euarchontoglires</taxon>
        <taxon>Glires</taxon>
        <taxon>Rodentia</taxon>
        <taxon>Myomorpha</taxon>
        <taxon>Muroidea</taxon>
        <taxon>Cricetidae</taxon>
        <taxon>Neotominae</taxon>
        <taxon>Neotoma</taxon>
    </lineage>
</organism>
<accession>A0A1A6GD94</accession>
<feature type="region of interest" description="Disordered" evidence="1">
    <location>
        <begin position="17"/>
        <end position="90"/>
    </location>
</feature>
<feature type="compositionally biased region" description="Polar residues" evidence="1">
    <location>
        <begin position="23"/>
        <end position="37"/>
    </location>
</feature>
<evidence type="ECO:0000313" key="3">
    <source>
        <dbReference type="Proteomes" id="UP000092124"/>
    </source>
</evidence>
<keyword evidence="3" id="KW-1185">Reference proteome</keyword>
<evidence type="ECO:0000313" key="2">
    <source>
        <dbReference type="EMBL" id="OBS64221.1"/>
    </source>
</evidence>
<evidence type="ECO:0000256" key="1">
    <source>
        <dbReference type="SAM" id="MobiDB-lite"/>
    </source>
</evidence>
<dbReference type="STRING" id="56216.A0A1A6GD94"/>
<reference evidence="2 3" key="1">
    <citation type="submission" date="2016-06" db="EMBL/GenBank/DDBJ databases">
        <title>The Draft Genome Sequence and Annotation of the Desert Woodrat Neotoma lepida.</title>
        <authorList>
            <person name="Campbell M."/>
            <person name="Oakeson K.F."/>
            <person name="Yandell M."/>
            <person name="Halpert J.R."/>
            <person name="Dearing D."/>
        </authorList>
    </citation>
    <scope>NUCLEOTIDE SEQUENCE [LARGE SCALE GENOMIC DNA]</scope>
    <source>
        <strain evidence="2">417</strain>
        <tissue evidence="2">Liver</tissue>
    </source>
</reference>